<keyword evidence="3" id="KW-1185">Reference proteome</keyword>
<comment type="caution">
    <text evidence="2">The sequence shown here is derived from an EMBL/GenBank/DDBJ whole genome shotgun (WGS) entry which is preliminary data.</text>
</comment>
<dbReference type="AlphaFoldDB" id="A0A9W8B7C3"/>
<reference evidence="2" key="1">
    <citation type="submission" date="2022-07" db="EMBL/GenBank/DDBJ databases">
        <title>Phylogenomic reconstructions and comparative analyses of Kickxellomycotina fungi.</title>
        <authorList>
            <person name="Reynolds N.K."/>
            <person name="Stajich J.E."/>
            <person name="Barry K."/>
            <person name="Grigoriev I.V."/>
            <person name="Crous P."/>
            <person name="Smith M.E."/>
        </authorList>
    </citation>
    <scope>NUCLEOTIDE SEQUENCE</scope>
    <source>
        <strain evidence="2">RSA 567</strain>
    </source>
</reference>
<evidence type="ECO:0000313" key="3">
    <source>
        <dbReference type="Proteomes" id="UP001151582"/>
    </source>
</evidence>
<evidence type="ECO:0000313" key="2">
    <source>
        <dbReference type="EMBL" id="KAJ1979474.1"/>
    </source>
</evidence>
<dbReference type="EMBL" id="JANBQB010000217">
    <property type="protein sequence ID" value="KAJ1979474.1"/>
    <property type="molecule type" value="Genomic_DNA"/>
</dbReference>
<feature type="region of interest" description="Disordered" evidence="1">
    <location>
        <begin position="293"/>
        <end position="317"/>
    </location>
</feature>
<dbReference type="OrthoDB" id="10417625at2759"/>
<organism evidence="2 3">
    <name type="scientific">Dimargaris verticillata</name>
    <dbReference type="NCBI Taxonomy" id="2761393"/>
    <lineage>
        <taxon>Eukaryota</taxon>
        <taxon>Fungi</taxon>
        <taxon>Fungi incertae sedis</taxon>
        <taxon>Zoopagomycota</taxon>
        <taxon>Kickxellomycotina</taxon>
        <taxon>Dimargaritomycetes</taxon>
        <taxon>Dimargaritales</taxon>
        <taxon>Dimargaritaceae</taxon>
        <taxon>Dimargaris</taxon>
    </lineage>
</organism>
<gene>
    <name evidence="2" type="ORF">H4R34_002818</name>
</gene>
<proteinExistence type="predicted"/>
<dbReference type="Proteomes" id="UP001151582">
    <property type="component" value="Unassembled WGS sequence"/>
</dbReference>
<accession>A0A9W8B7C3</accession>
<protein>
    <submittedName>
        <fullName evidence="2">Uncharacterized protein</fullName>
    </submittedName>
</protein>
<sequence length="398" mass="43462">MNFHRHAVRPPQATPNAGISFDIAPLLDTTAESQGRLLCQRAAGGALAASPALSHAKHPSGLTFDTFGPDVRAMSEDNAAQLASNEELMDEKAEITLANVDHWAALVSEDGGDPDTPIDLQTPEAMPLTSEPSAHRARPGSVHQPVVELQSDDKKRKAPTPELAEDKRHRLPVQRRQQQIQEEKHLAELRNREARRQAMQRQRDEERRSRERQFQGIIGLMQQKKVLAAFERELPRDREWDRLERERLRLIGVIFGIRFNTPRHPGSVPQTPIPPYSSMTSPLPDTPLTVGTPLSPYLGQSGADGHPATSPPQSPPVSSVVTALHSVSFYAAVPAKDTALVVPTTARHNVLPQGSVRGPLASVRSVPITATSQSAIVASGPIQEVEMDCDAEEGELSE</sequence>
<feature type="compositionally biased region" description="Basic and acidic residues" evidence="1">
    <location>
        <begin position="181"/>
        <end position="212"/>
    </location>
</feature>
<feature type="region of interest" description="Disordered" evidence="1">
    <location>
        <begin position="107"/>
        <end position="212"/>
    </location>
</feature>
<name>A0A9W8B7C3_9FUNG</name>
<evidence type="ECO:0000256" key="1">
    <source>
        <dbReference type="SAM" id="MobiDB-lite"/>
    </source>
</evidence>